<protein>
    <submittedName>
        <fullName evidence="3">Activator of HSP90 ATPase</fullName>
    </submittedName>
</protein>
<sequence length="149" mass="16979">MPQTIRLHRVIKAPPERVYRAFTTPEAMVKWLPPHGFAAQVHEFDARVWGRYRMSFINFSANSKNSFGGEFLELVPGRRIRHTDRFEDANLPGEMITTVDLKEVFCGTELHVVQEGVPDMIPEQACYLGWQESLQLLALLVEPTIPDGA</sequence>
<dbReference type="InterPro" id="IPR023393">
    <property type="entry name" value="START-like_dom_sf"/>
</dbReference>
<dbReference type="InterPro" id="IPR013538">
    <property type="entry name" value="ASHA1/2-like_C"/>
</dbReference>
<accession>A0A076PW50</accession>
<reference evidence="3 4" key="1">
    <citation type="journal article" date="2014" name="Genome Announc.">
        <title>Complete Genome Sequence of Polychlorinated Biphenyl Degrader Comamonas testosteroni TK102 (NBRC 109938).</title>
        <authorList>
            <person name="Fukuda K."/>
            <person name="Hosoyama A."/>
            <person name="Tsuchikane K."/>
            <person name="Ohji S."/>
            <person name="Yamazoe A."/>
            <person name="Fujita N."/>
            <person name="Shintani M."/>
            <person name="Kimbara K."/>
        </authorList>
    </citation>
    <scope>NUCLEOTIDE SEQUENCE [LARGE SCALE GENOMIC DNA]</scope>
    <source>
        <strain evidence="3">TK102</strain>
    </source>
</reference>
<dbReference type="RefSeq" id="WP_043373573.1">
    <property type="nucleotide sequence ID" value="NZ_CP006704.1"/>
</dbReference>
<dbReference type="Pfam" id="PF08327">
    <property type="entry name" value="AHSA1"/>
    <property type="match status" value="1"/>
</dbReference>
<dbReference type="Gene3D" id="3.30.530.20">
    <property type="match status" value="1"/>
</dbReference>
<comment type="similarity">
    <text evidence="1">Belongs to the AHA1 family.</text>
</comment>
<dbReference type="CDD" id="cd08895">
    <property type="entry name" value="SRPBCC_CalC_Aha1-like_2"/>
    <property type="match status" value="1"/>
</dbReference>
<dbReference type="AlphaFoldDB" id="A0A076PW50"/>
<evidence type="ECO:0000256" key="1">
    <source>
        <dbReference type="ARBA" id="ARBA00006817"/>
    </source>
</evidence>
<proteinExistence type="inferred from homology"/>
<gene>
    <name evidence="3" type="ORF">O987_17120</name>
</gene>
<dbReference type="SUPFAM" id="SSF55961">
    <property type="entry name" value="Bet v1-like"/>
    <property type="match status" value="1"/>
</dbReference>
<evidence type="ECO:0000259" key="2">
    <source>
        <dbReference type="Pfam" id="PF08327"/>
    </source>
</evidence>
<feature type="domain" description="Activator of Hsp90 ATPase homologue 1/2-like C-terminal" evidence="2">
    <location>
        <begin position="12"/>
        <end position="141"/>
    </location>
</feature>
<organism evidence="3 4">
    <name type="scientific">Comamonas testosteroni TK102</name>
    <dbReference type="NCBI Taxonomy" id="1392005"/>
    <lineage>
        <taxon>Bacteria</taxon>
        <taxon>Pseudomonadati</taxon>
        <taxon>Pseudomonadota</taxon>
        <taxon>Betaproteobacteria</taxon>
        <taxon>Burkholderiales</taxon>
        <taxon>Comamonadaceae</taxon>
        <taxon>Comamonas</taxon>
    </lineage>
</organism>
<evidence type="ECO:0000313" key="3">
    <source>
        <dbReference type="EMBL" id="AIJ47537.1"/>
    </source>
</evidence>
<dbReference type="Proteomes" id="UP000028782">
    <property type="component" value="Chromosome"/>
</dbReference>
<name>A0A076PW50_COMTE</name>
<dbReference type="HOGENOM" id="CLU_108923_8_0_4"/>
<dbReference type="KEGG" id="ctes:O987_17120"/>
<dbReference type="EMBL" id="CP006704">
    <property type="protein sequence ID" value="AIJ47537.1"/>
    <property type="molecule type" value="Genomic_DNA"/>
</dbReference>
<evidence type="ECO:0000313" key="4">
    <source>
        <dbReference type="Proteomes" id="UP000028782"/>
    </source>
</evidence>